<evidence type="ECO:0000313" key="1">
    <source>
        <dbReference type="EMBL" id="GMH89412.1"/>
    </source>
</evidence>
<dbReference type="Pfam" id="PF07606">
    <property type="entry name" value="DUF1569"/>
    <property type="match status" value="1"/>
</dbReference>
<organism evidence="1 2">
    <name type="scientific">Triparma strigata</name>
    <dbReference type="NCBI Taxonomy" id="1606541"/>
    <lineage>
        <taxon>Eukaryota</taxon>
        <taxon>Sar</taxon>
        <taxon>Stramenopiles</taxon>
        <taxon>Ochrophyta</taxon>
        <taxon>Bolidophyceae</taxon>
        <taxon>Parmales</taxon>
        <taxon>Triparmaceae</taxon>
        <taxon>Triparma</taxon>
    </lineage>
</organism>
<keyword evidence="2" id="KW-1185">Reference proteome</keyword>
<comment type="caution">
    <text evidence="1">The sequence shown here is derived from an EMBL/GenBank/DDBJ whole genome shotgun (WGS) entry which is preliminary data.</text>
</comment>
<dbReference type="AlphaFoldDB" id="A0A9W7BFD5"/>
<proteinExistence type="predicted"/>
<evidence type="ECO:0008006" key="3">
    <source>
        <dbReference type="Google" id="ProtNLM"/>
    </source>
</evidence>
<gene>
    <name evidence="1" type="ORF">TrST_g2324</name>
</gene>
<dbReference type="Proteomes" id="UP001165085">
    <property type="component" value="Unassembled WGS sequence"/>
</dbReference>
<dbReference type="InterPro" id="IPR011463">
    <property type="entry name" value="DUF1569"/>
</dbReference>
<protein>
    <recommendedName>
        <fullName evidence="3">DUF1569 domain-containing protein</fullName>
    </recommendedName>
</protein>
<accession>A0A9W7BFD5</accession>
<reference evidence="2" key="1">
    <citation type="journal article" date="2023" name="Commun. Biol.">
        <title>Genome analysis of Parmales, the sister group of diatoms, reveals the evolutionary specialization of diatoms from phago-mixotrophs to photoautotrophs.</title>
        <authorList>
            <person name="Ban H."/>
            <person name="Sato S."/>
            <person name="Yoshikawa S."/>
            <person name="Yamada K."/>
            <person name="Nakamura Y."/>
            <person name="Ichinomiya M."/>
            <person name="Sato N."/>
            <person name="Blanc-Mathieu R."/>
            <person name="Endo H."/>
            <person name="Kuwata A."/>
            <person name="Ogata H."/>
        </authorList>
    </citation>
    <scope>NUCLEOTIDE SEQUENCE [LARGE SCALE GENOMIC DNA]</scope>
    <source>
        <strain evidence="2">NIES 3701</strain>
    </source>
</reference>
<dbReference type="EMBL" id="BRXY01000357">
    <property type="protein sequence ID" value="GMH89412.1"/>
    <property type="molecule type" value="Genomic_DNA"/>
</dbReference>
<sequence length="196" mass="21572">MTTPVRVYPEGQGSNASGPEKHLAALKVSAVERKSAFDAMNLSTALQHCTDHVLCSMSQYPATSHSNWLVKLTLGRLNLKMTLMKGAMTHDTDAFIPGLVRGVFEVKKLENTPEAVAGAVDSMIAALKRFNEYEGDLAEHFFYGKLTKDQYRRVHIHHLYAHLDRFSDPSWTTRRVSSANALAAAKRGGGVSTIRG</sequence>
<name>A0A9W7BFD5_9STRA</name>
<evidence type="ECO:0000313" key="2">
    <source>
        <dbReference type="Proteomes" id="UP001165085"/>
    </source>
</evidence>